<dbReference type="Proteomes" id="UP000053424">
    <property type="component" value="Unassembled WGS sequence"/>
</dbReference>
<evidence type="ECO:0000256" key="1">
    <source>
        <dbReference type="ARBA" id="ARBA00022801"/>
    </source>
</evidence>
<dbReference type="InterPro" id="IPR049492">
    <property type="entry name" value="BD-FAE-like_dom"/>
</dbReference>
<evidence type="ECO:0008006" key="6">
    <source>
        <dbReference type="Google" id="ProtNLM"/>
    </source>
</evidence>
<accession>A0A0C2YB60</accession>
<dbReference type="SUPFAM" id="SSF53474">
    <property type="entry name" value="alpha/beta-Hydrolases"/>
    <property type="match status" value="1"/>
</dbReference>
<dbReference type="InterPro" id="IPR001375">
    <property type="entry name" value="Peptidase_S9_cat"/>
</dbReference>
<reference evidence="5" key="2">
    <citation type="submission" date="2015-01" db="EMBL/GenBank/DDBJ databases">
        <title>Evolutionary Origins and Diversification of the Mycorrhizal Mutualists.</title>
        <authorList>
            <consortium name="DOE Joint Genome Institute"/>
            <consortium name="Mycorrhizal Genomics Consortium"/>
            <person name="Kohler A."/>
            <person name="Kuo A."/>
            <person name="Nagy L.G."/>
            <person name="Floudas D."/>
            <person name="Copeland A."/>
            <person name="Barry K.W."/>
            <person name="Cichocki N."/>
            <person name="Veneault-Fourrey C."/>
            <person name="LaButti K."/>
            <person name="Lindquist E.A."/>
            <person name="Lipzen A."/>
            <person name="Lundell T."/>
            <person name="Morin E."/>
            <person name="Murat C."/>
            <person name="Riley R."/>
            <person name="Ohm R."/>
            <person name="Sun H."/>
            <person name="Tunlid A."/>
            <person name="Henrissat B."/>
            <person name="Grigoriev I.V."/>
            <person name="Hibbett D.S."/>
            <person name="Martin F."/>
        </authorList>
    </citation>
    <scope>NUCLEOTIDE SEQUENCE [LARGE SCALE GENOMIC DNA]</scope>
    <source>
        <strain evidence="5">h7</strain>
    </source>
</reference>
<evidence type="ECO:0000313" key="5">
    <source>
        <dbReference type="Proteomes" id="UP000053424"/>
    </source>
</evidence>
<evidence type="ECO:0000259" key="3">
    <source>
        <dbReference type="Pfam" id="PF20434"/>
    </source>
</evidence>
<organism evidence="4 5">
    <name type="scientific">Hebeloma cylindrosporum</name>
    <dbReference type="NCBI Taxonomy" id="76867"/>
    <lineage>
        <taxon>Eukaryota</taxon>
        <taxon>Fungi</taxon>
        <taxon>Dikarya</taxon>
        <taxon>Basidiomycota</taxon>
        <taxon>Agaricomycotina</taxon>
        <taxon>Agaricomycetes</taxon>
        <taxon>Agaricomycetidae</taxon>
        <taxon>Agaricales</taxon>
        <taxon>Agaricineae</taxon>
        <taxon>Hymenogastraceae</taxon>
        <taxon>Hebeloma</taxon>
    </lineage>
</organism>
<proteinExistence type="predicted"/>
<keyword evidence="1" id="KW-0378">Hydrolase</keyword>
<dbReference type="InterPro" id="IPR029058">
    <property type="entry name" value="AB_hydrolase_fold"/>
</dbReference>
<evidence type="ECO:0000259" key="2">
    <source>
        <dbReference type="Pfam" id="PF00326"/>
    </source>
</evidence>
<gene>
    <name evidence="4" type="ORF">M413DRAFT_268696</name>
</gene>
<dbReference type="GO" id="GO:0008236">
    <property type="term" value="F:serine-type peptidase activity"/>
    <property type="evidence" value="ECO:0007669"/>
    <property type="project" value="InterPro"/>
</dbReference>
<dbReference type="PANTHER" id="PTHR48081:SF3">
    <property type="entry name" value="ALPHA_BETA HYDROLASE FOLD-3 DOMAIN-CONTAINING PROTEIN"/>
    <property type="match status" value="1"/>
</dbReference>
<reference evidence="4 5" key="1">
    <citation type="submission" date="2014-04" db="EMBL/GenBank/DDBJ databases">
        <authorList>
            <consortium name="DOE Joint Genome Institute"/>
            <person name="Kuo A."/>
            <person name="Gay G."/>
            <person name="Dore J."/>
            <person name="Kohler A."/>
            <person name="Nagy L.G."/>
            <person name="Floudas D."/>
            <person name="Copeland A."/>
            <person name="Barry K.W."/>
            <person name="Cichocki N."/>
            <person name="Veneault-Fourrey C."/>
            <person name="LaButti K."/>
            <person name="Lindquist E.A."/>
            <person name="Lipzen A."/>
            <person name="Lundell T."/>
            <person name="Morin E."/>
            <person name="Murat C."/>
            <person name="Sun H."/>
            <person name="Tunlid A."/>
            <person name="Henrissat B."/>
            <person name="Grigoriev I.V."/>
            <person name="Hibbett D.S."/>
            <person name="Martin F."/>
            <person name="Nordberg H.P."/>
            <person name="Cantor M.N."/>
            <person name="Hua S.X."/>
        </authorList>
    </citation>
    <scope>NUCLEOTIDE SEQUENCE [LARGE SCALE GENOMIC DNA]</scope>
    <source>
        <strain evidence="5">h7</strain>
    </source>
</reference>
<protein>
    <recommendedName>
        <fullName evidence="6">Alpha/beta hydrolase fold-3 domain-containing protein</fullName>
    </recommendedName>
</protein>
<dbReference type="EMBL" id="KN831770">
    <property type="protein sequence ID" value="KIM47058.1"/>
    <property type="molecule type" value="Genomic_DNA"/>
</dbReference>
<dbReference type="Pfam" id="PF20434">
    <property type="entry name" value="BD-FAE"/>
    <property type="match status" value="1"/>
</dbReference>
<dbReference type="GO" id="GO:0006508">
    <property type="term" value="P:proteolysis"/>
    <property type="evidence" value="ECO:0007669"/>
    <property type="project" value="InterPro"/>
</dbReference>
<dbReference type="OrthoDB" id="19653at2759"/>
<dbReference type="AlphaFoldDB" id="A0A0C2YB60"/>
<dbReference type="STRING" id="686832.A0A0C2YB60"/>
<dbReference type="HOGENOM" id="CLU_012494_9_2_1"/>
<dbReference type="Gene3D" id="3.40.50.1820">
    <property type="entry name" value="alpha/beta hydrolase"/>
    <property type="match status" value="1"/>
</dbReference>
<keyword evidence="5" id="KW-1185">Reference proteome</keyword>
<dbReference type="Pfam" id="PF00326">
    <property type="entry name" value="Peptidase_S9"/>
    <property type="match status" value="1"/>
</dbReference>
<evidence type="ECO:0000313" key="4">
    <source>
        <dbReference type="EMBL" id="KIM47058.1"/>
    </source>
</evidence>
<sequence length="356" mass="39633">MGIQGPVTVCYKLVSGIPILLDVYLPPLQATQRDVKEVLLPFIIYFHAGGLSVGNKKSYFPTWLHNRVISLGYGFISADYQLLPPATAHDIIKDIQDAFSFITGNLLEDQNTRIKGDPDRLVVAGSSAGGLCAYLAALHASPKPKALLSIYGMGGNFFSPHYLVPKKEVFFRGREILDPEEFTDFLYPYKGGTPTTIVDSPPAYHPPTYHIPGYPANRRMLLPRLYLQLGVFLDYYTGMHQPSISKVLREILDKGETEGNANGFKQAIPEIHQTVIPQIMVDGNWPATMLLHGTADTAVPIEESRHLRGLLDAAGVPVDFIEFNGKEHSFDYETDAEEVWKEQFDMVKAFLYKSLG</sequence>
<feature type="domain" description="BD-FAE-like" evidence="3">
    <location>
        <begin position="21"/>
        <end position="141"/>
    </location>
</feature>
<dbReference type="InterPro" id="IPR050300">
    <property type="entry name" value="GDXG_lipolytic_enzyme"/>
</dbReference>
<name>A0A0C2YB60_HEBCY</name>
<dbReference type="PANTHER" id="PTHR48081">
    <property type="entry name" value="AB HYDROLASE SUPERFAMILY PROTEIN C4A8.06C"/>
    <property type="match status" value="1"/>
</dbReference>
<feature type="domain" description="Peptidase S9 prolyl oligopeptidase catalytic" evidence="2">
    <location>
        <begin position="284"/>
        <end position="344"/>
    </location>
</feature>